<proteinExistence type="predicted"/>
<keyword evidence="1" id="KW-0812">Transmembrane</keyword>
<gene>
    <name evidence="2" type="ORF">Hokovirus_2_91</name>
</gene>
<accession>A0A1V0SFZ3</accession>
<protein>
    <submittedName>
        <fullName evidence="2">Uncharacterized protein</fullName>
    </submittedName>
</protein>
<keyword evidence="1" id="KW-1133">Transmembrane helix</keyword>
<name>A0A1V0SFZ3_9VIRU</name>
<dbReference type="EMBL" id="KY684104">
    <property type="protein sequence ID" value="ARF10564.1"/>
    <property type="molecule type" value="Genomic_DNA"/>
</dbReference>
<organism evidence="2">
    <name type="scientific">Hokovirus HKV1</name>
    <dbReference type="NCBI Taxonomy" id="1977638"/>
    <lineage>
        <taxon>Viruses</taxon>
        <taxon>Varidnaviria</taxon>
        <taxon>Bamfordvirae</taxon>
        <taxon>Nucleocytoviricota</taxon>
        <taxon>Megaviricetes</taxon>
        <taxon>Imitervirales</taxon>
        <taxon>Mimiviridae</taxon>
        <taxon>Klosneuvirinae</taxon>
        <taxon>Hokovirus</taxon>
    </lineage>
</organism>
<feature type="transmembrane region" description="Helical" evidence="1">
    <location>
        <begin position="238"/>
        <end position="257"/>
    </location>
</feature>
<reference evidence="2" key="1">
    <citation type="journal article" date="2017" name="Science">
        <title>Giant viruses with an expanded complement of translation system components.</title>
        <authorList>
            <person name="Schulz F."/>
            <person name="Yutin N."/>
            <person name="Ivanova N.N."/>
            <person name="Ortega D.R."/>
            <person name="Lee T.K."/>
            <person name="Vierheilig J."/>
            <person name="Daims H."/>
            <person name="Horn M."/>
            <person name="Wagner M."/>
            <person name="Jensen G.J."/>
            <person name="Kyrpides N.C."/>
            <person name="Koonin E.V."/>
            <person name="Woyke T."/>
        </authorList>
    </citation>
    <scope>NUCLEOTIDE SEQUENCE</scope>
    <source>
        <strain evidence="2">HKV1</strain>
    </source>
</reference>
<sequence>MIKYDKIINDFKIMHQTIKLDKDIIWYNDLYLSIIISKNISVKITEKNDANINYIFDPNCSNLNLCKLNYYDNEKISLINNYTETIMYRNKYLSLLKEDIRKLMIYDKKYSLVNTFIYFNKKFLLPDNIIIFCDDKKCEDSRILNLQYYYPNKNYFVIKKDNYKDATNIIKNNSCFINDMNILSYHNYHERLELLIYIYNIIIQSEINERTYIIKFFVGIKTLIIMQIIELFNLYFENVYIVAPKYELATILFYLILSKKNKNYDDKHYLDTEKFIKSKNILNEELKPIYTELLFNIFERYNQMCKLVITLKNIKENNKNDYKMIKKQLKTYKQYHNIKTELTFKNELPFKINHNVKS</sequence>
<evidence type="ECO:0000256" key="1">
    <source>
        <dbReference type="SAM" id="Phobius"/>
    </source>
</evidence>
<feature type="transmembrane region" description="Helical" evidence="1">
    <location>
        <begin position="212"/>
        <end position="232"/>
    </location>
</feature>
<keyword evidence="1" id="KW-0472">Membrane</keyword>
<evidence type="ECO:0000313" key="2">
    <source>
        <dbReference type="EMBL" id="ARF10564.1"/>
    </source>
</evidence>